<reference evidence="2 3" key="2">
    <citation type="submission" date="2018-04" db="EMBL/GenBank/DDBJ databases">
        <title>Thauera lacus sp. nov., isolated from an saline lake in Inner Mongolia, China.</title>
        <authorList>
            <person name="Liang Q.-Y."/>
        </authorList>
    </citation>
    <scope>NUCLEOTIDE SEQUENCE [LARGE SCALE GENOMIC DNA]</scope>
    <source>
        <strain evidence="2 3">D20</strain>
    </source>
</reference>
<sequence>MTLKIAVLATVLAGMSVPVLASNLIDATDPERVLNVARGFGSADLGTSPSTSNPRISGRIEGTRYYIFFYGCTNNRNCSDIQFRATWSAPGKYSLADMNTWNRSKRYGKAYLDSDNDPVLEMPVNIKHGVAQRNLEDSFNWWKVALRGFKKDVLQID</sequence>
<feature type="signal peptide" evidence="1">
    <location>
        <begin position="1"/>
        <end position="21"/>
    </location>
</feature>
<keyword evidence="1" id="KW-0732">Signal</keyword>
<feature type="chain" id="PRO_5015704887" evidence="1">
    <location>
        <begin position="22"/>
        <end position="157"/>
    </location>
</feature>
<protein>
    <submittedName>
        <fullName evidence="2">YbjN domain-containing protein</fullName>
    </submittedName>
</protein>
<accession>A0A2T4IBM6</accession>
<dbReference type="InterPro" id="IPR019660">
    <property type="entry name" value="Put_sensory_transdc_reg_YbjN"/>
</dbReference>
<comment type="caution">
    <text evidence="2">The sequence shown here is derived from an EMBL/GenBank/DDBJ whole genome shotgun (WGS) entry which is preliminary data.</text>
</comment>
<dbReference type="OrthoDB" id="5444681at2"/>
<dbReference type="Proteomes" id="UP000241193">
    <property type="component" value="Unassembled WGS sequence"/>
</dbReference>
<reference evidence="2 3" key="1">
    <citation type="submission" date="2018-03" db="EMBL/GenBank/DDBJ databases">
        <authorList>
            <person name="Keele B.F."/>
        </authorList>
    </citation>
    <scope>NUCLEOTIDE SEQUENCE [LARGE SCALE GENOMIC DNA]</scope>
    <source>
        <strain evidence="2 3">D20</strain>
    </source>
</reference>
<dbReference type="AlphaFoldDB" id="A0A2T4IBM6"/>
<proteinExistence type="predicted"/>
<evidence type="ECO:0000313" key="2">
    <source>
        <dbReference type="EMBL" id="PTD95171.1"/>
    </source>
</evidence>
<gene>
    <name evidence="2" type="ORF">C8261_15835</name>
</gene>
<evidence type="ECO:0000256" key="1">
    <source>
        <dbReference type="SAM" id="SignalP"/>
    </source>
</evidence>
<organism evidence="2 3">
    <name type="scientific">Pseudothauera lacus</name>
    <dbReference type="NCBI Taxonomy" id="2136175"/>
    <lineage>
        <taxon>Bacteria</taxon>
        <taxon>Pseudomonadati</taxon>
        <taxon>Pseudomonadota</taxon>
        <taxon>Betaproteobacteria</taxon>
        <taxon>Rhodocyclales</taxon>
        <taxon>Zoogloeaceae</taxon>
        <taxon>Pseudothauera</taxon>
    </lineage>
</organism>
<dbReference type="CDD" id="cd17511">
    <property type="entry name" value="YbjN_AmyR-like"/>
    <property type="match status" value="1"/>
</dbReference>
<dbReference type="Pfam" id="PF10722">
    <property type="entry name" value="YbjN"/>
    <property type="match status" value="1"/>
</dbReference>
<dbReference type="RefSeq" id="WP_107494702.1">
    <property type="nucleotide sequence ID" value="NZ_PZKC01000017.1"/>
</dbReference>
<evidence type="ECO:0000313" key="3">
    <source>
        <dbReference type="Proteomes" id="UP000241193"/>
    </source>
</evidence>
<keyword evidence="3" id="KW-1185">Reference proteome</keyword>
<dbReference type="EMBL" id="PZKC01000017">
    <property type="protein sequence ID" value="PTD95171.1"/>
    <property type="molecule type" value="Genomic_DNA"/>
</dbReference>
<name>A0A2T4IBM6_9RHOO</name>